<accession>A0A8X7RHW6</accession>
<protein>
    <submittedName>
        <fullName evidence="2">Uncharacterized protein</fullName>
    </submittedName>
</protein>
<dbReference type="EMBL" id="JAAMPC010000010">
    <property type="protein sequence ID" value="KAG2289478.1"/>
    <property type="molecule type" value="Genomic_DNA"/>
</dbReference>
<evidence type="ECO:0000256" key="1">
    <source>
        <dbReference type="SAM" id="Phobius"/>
    </source>
</evidence>
<dbReference type="Proteomes" id="UP000886595">
    <property type="component" value="Unassembled WGS sequence"/>
</dbReference>
<evidence type="ECO:0000313" key="2">
    <source>
        <dbReference type="EMBL" id="KAG2289478.1"/>
    </source>
</evidence>
<dbReference type="AlphaFoldDB" id="A0A8X7RHW6"/>
<proteinExistence type="predicted"/>
<organism evidence="2 3">
    <name type="scientific">Brassica carinata</name>
    <name type="common">Ethiopian mustard</name>
    <name type="synonym">Abyssinian cabbage</name>
    <dbReference type="NCBI Taxonomy" id="52824"/>
    <lineage>
        <taxon>Eukaryota</taxon>
        <taxon>Viridiplantae</taxon>
        <taxon>Streptophyta</taxon>
        <taxon>Embryophyta</taxon>
        <taxon>Tracheophyta</taxon>
        <taxon>Spermatophyta</taxon>
        <taxon>Magnoliopsida</taxon>
        <taxon>eudicotyledons</taxon>
        <taxon>Gunneridae</taxon>
        <taxon>Pentapetalae</taxon>
        <taxon>rosids</taxon>
        <taxon>malvids</taxon>
        <taxon>Brassicales</taxon>
        <taxon>Brassicaceae</taxon>
        <taxon>Brassiceae</taxon>
        <taxon>Brassica</taxon>
    </lineage>
</organism>
<evidence type="ECO:0000313" key="3">
    <source>
        <dbReference type="Proteomes" id="UP000886595"/>
    </source>
</evidence>
<keyword evidence="1" id="KW-0472">Membrane</keyword>
<keyword evidence="1" id="KW-1133">Transmembrane helix</keyword>
<keyword evidence="1" id="KW-0812">Transmembrane</keyword>
<reference evidence="2 3" key="1">
    <citation type="submission" date="2020-02" db="EMBL/GenBank/DDBJ databases">
        <authorList>
            <person name="Ma Q."/>
            <person name="Huang Y."/>
            <person name="Song X."/>
            <person name="Pei D."/>
        </authorList>
    </citation>
    <scope>NUCLEOTIDE SEQUENCE [LARGE SCALE GENOMIC DNA]</scope>
    <source>
        <strain evidence="2">Sxm20200214</strain>
        <tissue evidence="2">Leaf</tissue>
    </source>
</reference>
<name>A0A8X7RHW6_BRACI</name>
<feature type="transmembrane region" description="Helical" evidence="1">
    <location>
        <begin position="6"/>
        <end position="23"/>
    </location>
</feature>
<dbReference type="OrthoDB" id="1735853at2759"/>
<keyword evidence="3" id="KW-1185">Reference proteome</keyword>
<gene>
    <name evidence="2" type="ORF">Bca52824_049082</name>
</gene>
<comment type="caution">
    <text evidence="2">The sequence shown here is derived from an EMBL/GenBank/DDBJ whole genome shotgun (WGS) entry which is preliminary data.</text>
</comment>
<sequence>MVAAGINIVPVIGMGVAVLLVIIERVKCITYQEIANIPLGDESMRVVRTWRLTGESNWPVRGVPKDQSAHVYITIGDGGNIEGFAPK</sequence>